<dbReference type="InterPro" id="IPR016477">
    <property type="entry name" value="Fructo-/Ketosamine-3-kinase"/>
</dbReference>
<accession>A0ABZ0SHN3</accession>
<keyword evidence="2" id="KW-0808">Transferase</keyword>
<organism evidence="3 4">
    <name type="scientific">Thiorhodovibrio winogradskyi</name>
    <dbReference type="NCBI Taxonomy" id="77007"/>
    <lineage>
        <taxon>Bacteria</taxon>
        <taxon>Pseudomonadati</taxon>
        <taxon>Pseudomonadota</taxon>
        <taxon>Gammaproteobacteria</taxon>
        <taxon>Chromatiales</taxon>
        <taxon>Chromatiaceae</taxon>
        <taxon>Thiorhodovibrio</taxon>
    </lineage>
</organism>
<evidence type="ECO:0000256" key="1">
    <source>
        <dbReference type="ARBA" id="ARBA00009460"/>
    </source>
</evidence>
<dbReference type="PANTHER" id="PTHR12149">
    <property type="entry name" value="FRUCTOSAMINE 3 KINASE-RELATED PROTEIN"/>
    <property type="match status" value="1"/>
</dbReference>
<dbReference type="RefSeq" id="WP_328985506.1">
    <property type="nucleotide sequence ID" value="NZ_CP121472.1"/>
</dbReference>
<dbReference type="Gene3D" id="3.30.200.20">
    <property type="entry name" value="Phosphorylase Kinase, domain 1"/>
    <property type="match status" value="1"/>
</dbReference>
<dbReference type="Proteomes" id="UP001432180">
    <property type="component" value="Chromosome"/>
</dbReference>
<evidence type="ECO:0000256" key="2">
    <source>
        <dbReference type="PIRNR" id="PIRNR006221"/>
    </source>
</evidence>
<dbReference type="InterPro" id="IPR011009">
    <property type="entry name" value="Kinase-like_dom_sf"/>
</dbReference>
<keyword evidence="4" id="KW-1185">Reference proteome</keyword>
<dbReference type="PANTHER" id="PTHR12149:SF8">
    <property type="entry name" value="PROTEIN-RIBULOSAMINE 3-KINASE"/>
    <property type="match status" value="1"/>
</dbReference>
<dbReference type="Gene3D" id="3.90.1200.10">
    <property type="match status" value="1"/>
</dbReference>
<sequence length="293" mass="31987">MHWPLIAEQIAAASGEPFSPSAPRSVGGGCINSAYQLADGERAYFVKINQGETLAMFEAEAAGLAELAAAAGPRVPRPLCTGTAGSQAFIVMEWIDLGRQRGDSAAEAGRQLARLHECTREDFGWDRDNTIGSTAQPNTPRADWVSFWREQRLGFQLKLAARQGYGGRLRERGTRLLEVLPALLDHDPAPSLLHGDLWGGNIGYDDQGAPVIFDPAVYFGDREADLAMTELFGGFGGDFYAAYREAWPLSPGYGTRKALYNLYHILNHLNLFGRGYLSQAEALIERLLAEARG</sequence>
<dbReference type="Pfam" id="PF03881">
    <property type="entry name" value="Fructosamin_kin"/>
    <property type="match status" value="1"/>
</dbReference>
<keyword evidence="2" id="KW-0418">Kinase</keyword>
<comment type="similarity">
    <text evidence="1 2">Belongs to the fructosamine kinase family.</text>
</comment>
<name>A0ABZ0SHN3_9GAMM</name>
<reference evidence="3 4" key="1">
    <citation type="journal article" date="2023" name="Microorganisms">
        <title>Thiorhodovibrio frisius and Trv. litoralis spp. nov., Two Novel Members from a Clade of Fastidious Purple Sulfur Bacteria That Exhibit Unique Red-Shifted Light-Harvesting Capabilities.</title>
        <authorList>
            <person name="Methner A."/>
            <person name="Kuzyk S.B."/>
            <person name="Petersen J."/>
            <person name="Bauer S."/>
            <person name="Brinkmann H."/>
            <person name="Sichau K."/>
            <person name="Wanner G."/>
            <person name="Wolf J."/>
            <person name="Neumann-Schaal M."/>
            <person name="Henke P."/>
            <person name="Tank M."/>
            <person name="Sproer C."/>
            <person name="Bunk B."/>
            <person name="Overmann J."/>
        </authorList>
    </citation>
    <scope>NUCLEOTIDE SEQUENCE [LARGE SCALE GENOMIC DNA]</scope>
    <source>
        <strain evidence="3 4">DSM 6702</strain>
    </source>
</reference>
<dbReference type="EMBL" id="CP121472">
    <property type="protein sequence ID" value="WPL19753.1"/>
    <property type="molecule type" value="Genomic_DNA"/>
</dbReference>
<dbReference type="PIRSF" id="PIRSF006221">
    <property type="entry name" value="Ketosamine-3-kinase"/>
    <property type="match status" value="1"/>
</dbReference>
<evidence type="ECO:0000313" key="3">
    <source>
        <dbReference type="EMBL" id="WPL19753.1"/>
    </source>
</evidence>
<dbReference type="SUPFAM" id="SSF56112">
    <property type="entry name" value="Protein kinase-like (PK-like)"/>
    <property type="match status" value="1"/>
</dbReference>
<evidence type="ECO:0000313" key="4">
    <source>
        <dbReference type="Proteomes" id="UP001432180"/>
    </source>
</evidence>
<protein>
    <submittedName>
        <fullName evidence="3">Fructosamine-3-kinase</fullName>
    </submittedName>
</protein>
<proteinExistence type="inferred from homology"/>
<gene>
    <name evidence="3" type="ORF">Thiowin_04897</name>
</gene>